<dbReference type="GO" id="GO:0004148">
    <property type="term" value="F:dihydrolipoyl dehydrogenase (NADH) activity"/>
    <property type="evidence" value="ECO:0007669"/>
    <property type="project" value="UniProtKB-EC"/>
</dbReference>
<name>A0A511FI74_9CELL</name>
<dbReference type="SUPFAM" id="SSF55424">
    <property type="entry name" value="FAD/NAD-linked reductases, dimerisation (C-terminal) domain"/>
    <property type="match status" value="1"/>
</dbReference>
<dbReference type="GO" id="GO:0003955">
    <property type="term" value="F:NAD(P)H dehydrogenase (quinone) activity"/>
    <property type="evidence" value="ECO:0007669"/>
    <property type="project" value="TreeGrafter"/>
</dbReference>
<keyword evidence="10" id="KW-1185">Reference proteome</keyword>
<feature type="region of interest" description="Disordered" evidence="5">
    <location>
        <begin position="1"/>
        <end position="37"/>
    </location>
</feature>
<comment type="similarity">
    <text evidence="1">Belongs to the class-I pyridine nucleotide-disulfide oxidoreductase family.</text>
</comment>
<evidence type="ECO:0000313" key="8">
    <source>
        <dbReference type="EMBL" id="GEL48264.1"/>
    </source>
</evidence>
<protein>
    <submittedName>
        <fullName evidence="9">Dihydrolipoamide dehydrogenase</fullName>
        <ecNumber evidence="9">1.8.1.4</ecNumber>
    </submittedName>
    <submittedName>
        <fullName evidence="8">NAD(P)H-quinone dehydrogenase</fullName>
    </submittedName>
</protein>
<feature type="domain" description="Pyridine nucleotide-disulphide oxidoreductase dimerisation" evidence="6">
    <location>
        <begin position="396"/>
        <end position="502"/>
    </location>
</feature>
<feature type="binding site" evidence="4">
    <location>
        <position position="319"/>
    </location>
    <ligand>
        <name>NAD(+)</name>
        <dbReference type="ChEBI" id="CHEBI:57540"/>
    </ligand>
</feature>
<dbReference type="InterPro" id="IPR001100">
    <property type="entry name" value="Pyr_nuc-diS_OxRdtase"/>
</dbReference>
<dbReference type="PIRSF" id="PIRSF000350">
    <property type="entry name" value="Mercury_reductase_MerA"/>
    <property type="match status" value="1"/>
</dbReference>
<evidence type="ECO:0000256" key="1">
    <source>
        <dbReference type="ARBA" id="ARBA00007532"/>
    </source>
</evidence>
<dbReference type="PANTHER" id="PTHR43014">
    <property type="entry name" value="MERCURIC REDUCTASE"/>
    <property type="match status" value="1"/>
</dbReference>
<dbReference type="Pfam" id="PF02852">
    <property type="entry name" value="Pyr_redox_dim"/>
    <property type="match status" value="1"/>
</dbReference>
<proteinExistence type="inferred from homology"/>
<organism evidence="8 10">
    <name type="scientific">Cellulomonas hominis</name>
    <dbReference type="NCBI Taxonomy" id="156981"/>
    <lineage>
        <taxon>Bacteria</taxon>
        <taxon>Bacillati</taxon>
        <taxon>Actinomycetota</taxon>
        <taxon>Actinomycetes</taxon>
        <taxon>Micrococcales</taxon>
        <taxon>Cellulomonadaceae</taxon>
        <taxon>Cellulomonas</taxon>
    </lineage>
</organism>
<dbReference type="EMBL" id="JACHDN010000001">
    <property type="protein sequence ID" value="MBB5471849.1"/>
    <property type="molecule type" value="Genomic_DNA"/>
</dbReference>
<reference evidence="8 10" key="1">
    <citation type="submission" date="2019-07" db="EMBL/GenBank/DDBJ databases">
        <title>Whole genome shotgun sequence of Cellulomonas hominis NBRC 16055.</title>
        <authorList>
            <person name="Hosoyama A."/>
            <person name="Uohara A."/>
            <person name="Ohji S."/>
            <person name="Ichikawa N."/>
        </authorList>
    </citation>
    <scope>NUCLEOTIDE SEQUENCE [LARGE SCALE GENOMIC DNA]</scope>
    <source>
        <strain evidence="8 10">NBRC 16055</strain>
    </source>
</reference>
<keyword evidence="9" id="KW-0560">Oxidoreductase</keyword>
<evidence type="ECO:0000313" key="10">
    <source>
        <dbReference type="Proteomes" id="UP000321723"/>
    </source>
</evidence>
<feature type="compositionally biased region" description="Low complexity" evidence="5">
    <location>
        <begin position="12"/>
        <end position="21"/>
    </location>
</feature>
<dbReference type="Gene3D" id="3.30.390.30">
    <property type="match status" value="1"/>
</dbReference>
<dbReference type="InterPro" id="IPR023753">
    <property type="entry name" value="FAD/NAD-binding_dom"/>
</dbReference>
<sequence>MTPTTPTPAPADPAATEAPATRPEPTPTPGADARPAPRVVVVGGGPGGYEAALVARRLGADVTVVERAGLGGSAVLTDVVPSKTLIATAEWMTIAERAPDLGIRLDIPASPADDAAPSADGDPGRRRRHSVDMAAVNARVRDLAQAQSQDIRTRLEREGVRVVIGHGRLDGPERVVVTGDDGERVLDADVVLLATGATPRTLPDARPDGERILTWTQLYHLAELPERLVVVGSGVTGAEFAGAYVSLGSQVVLVSSRDRVLPGEDADAATMLEEVFRARGMEVVGQARATAARRTDDGVVVTLADGREITGSHVLLAVGSIPSTADLGLAEAGVRTTPSGHIEVDKVSRTSARGVYAAGDVTGVLPLASVAAMQGRIAMSHALGDAVAPLKVRGVAANIFTAPEIATVGLSERALVERDAHFVTHTLPLARNPRAKMLGVRDGFVKLFAHSTAGTVLGGVVVAPRASELIFPITLAVAHGLTVDDVASAFTVYPSLSGSIAEVARVLHHTE</sequence>
<comment type="cofactor">
    <cofactor evidence="4">
        <name>FAD</name>
        <dbReference type="ChEBI" id="CHEBI:57692"/>
    </cofactor>
    <text evidence="4">Binds 1 FAD per subunit.</text>
</comment>
<dbReference type="PANTHER" id="PTHR43014:SF1">
    <property type="entry name" value="NAD(P)H DEHYDROGENASE (QUINONE)"/>
    <property type="match status" value="1"/>
</dbReference>
<keyword evidence="4" id="KW-0520">NAD</keyword>
<evidence type="ECO:0000259" key="6">
    <source>
        <dbReference type="Pfam" id="PF02852"/>
    </source>
</evidence>
<feature type="binding site" evidence="4">
    <location>
        <position position="83"/>
    </location>
    <ligand>
        <name>FAD</name>
        <dbReference type="ChEBI" id="CHEBI:57692"/>
    </ligand>
</feature>
<evidence type="ECO:0000256" key="3">
    <source>
        <dbReference type="ARBA" id="ARBA00022827"/>
    </source>
</evidence>
<feature type="compositionally biased region" description="Pro residues" evidence="5">
    <location>
        <begin position="1"/>
        <end position="11"/>
    </location>
</feature>
<evidence type="ECO:0000313" key="9">
    <source>
        <dbReference type="EMBL" id="MBB5471849.1"/>
    </source>
</evidence>
<comment type="caution">
    <text evidence="8">The sequence shown here is derived from an EMBL/GenBank/DDBJ whole genome shotgun (WGS) entry which is preliminary data.</text>
</comment>
<keyword evidence="2" id="KW-0285">Flavoprotein</keyword>
<dbReference type="PRINTS" id="PR00368">
    <property type="entry name" value="FADPNR"/>
</dbReference>
<dbReference type="GO" id="GO:0050660">
    <property type="term" value="F:flavin adenine dinucleotide binding"/>
    <property type="evidence" value="ECO:0007669"/>
    <property type="project" value="TreeGrafter"/>
</dbReference>
<accession>A0A511FI74</accession>
<dbReference type="SUPFAM" id="SSF51905">
    <property type="entry name" value="FAD/NAD(P)-binding domain"/>
    <property type="match status" value="1"/>
</dbReference>
<keyword evidence="3 4" id="KW-0274">FAD</keyword>
<dbReference type="Pfam" id="PF07992">
    <property type="entry name" value="Pyr_redox_2"/>
    <property type="match status" value="1"/>
</dbReference>
<feature type="compositionally biased region" description="Low complexity" evidence="5">
    <location>
        <begin position="108"/>
        <end position="121"/>
    </location>
</feature>
<dbReference type="Gene3D" id="3.50.50.60">
    <property type="entry name" value="FAD/NAD(P)-binding domain"/>
    <property type="match status" value="2"/>
</dbReference>
<evidence type="ECO:0000256" key="5">
    <source>
        <dbReference type="SAM" id="MobiDB-lite"/>
    </source>
</evidence>
<reference evidence="9 11" key="2">
    <citation type="submission" date="2020-08" db="EMBL/GenBank/DDBJ databases">
        <title>Sequencing the genomes of 1000 actinobacteria strains.</title>
        <authorList>
            <person name="Klenk H.-P."/>
        </authorList>
    </citation>
    <scope>NUCLEOTIDE SEQUENCE [LARGE SCALE GENOMIC DNA]</scope>
    <source>
        <strain evidence="9 11">DSM 9581</strain>
    </source>
</reference>
<dbReference type="InterPro" id="IPR016156">
    <property type="entry name" value="FAD/NAD-linked_Rdtase_dimer_sf"/>
</dbReference>
<dbReference type="InterPro" id="IPR004099">
    <property type="entry name" value="Pyr_nucl-diS_OxRdtase_dimer"/>
</dbReference>
<gene>
    <name evidence="8" type="ORF">CHO01_33800</name>
    <name evidence="9" type="ORF">HNR08_000585</name>
</gene>
<feature type="region of interest" description="Disordered" evidence="5">
    <location>
        <begin position="106"/>
        <end position="128"/>
    </location>
</feature>
<dbReference type="EC" id="1.8.1.4" evidence="9"/>
<evidence type="ECO:0000256" key="4">
    <source>
        <dbReference type="PIRSR" id="PIRSR000350-3"/>
    </source>
</evidence>
<evidence type="ECO:0000256" key="2">
    <source>
        <dbReference type="ARBA" id="ARBA00022630"/>
    </source>
</evidence>
<evidence type="ECO:0000313" key="11">
    <source>
        <dbReference type="Proteomes" id="UP000564629"/>
    </source>
</evidence>
<dbReference type="PRINTS" id="PR00411">
    <property type="entry name" value="PNDRDTASEI"/>
</dbReference>
<dbReference type="AlphaFoldDB" id="A0A511FI74"/>
<keyword evidence="4" id="KW-0547">Nucleotide-binding</keyword>
<dbReference type="Proteomes" id="UP000321723">
    <property type="component" value="Unassembled WGS sequence"/>
</dbReference>
<feature type="binding site" evidence="4">
    <location>
        <begin position="232"/>
        <end position="239"/>
    </location>
    <ligand>
        <name>NAD(+)</name>
        <dbReference type="ChEBI" id="CHEBI:57540"/>
    </ligand>
</feature>
<feature type="domain" description="FAD/NAD(P)-binding" evidence="7">
    <location>
        <begin position="38"/>
        <end position="375"/>
    </location>
</feature>
<feature type="binding site" evidence="4">
    <location>
        <position position="360"/>
    </location>
    <ligand>
        <name>FAD</name>
        <dbReference type="ChEBI" id="CHEBI:57692"/>
    </ligand>
</feature>
<dbReference type="InterPro" id="IPR036188">
    <property type="entry name" value="FAD/NAD-bd_sf"/>
</dbReference>
<feature type="binding site" evidence="4">
    <location>
        <position position="167"/>
    </location>
    <ligand>
        <name>FAD</name>
        <dbReference type="ChEBI" id="CHEBI:57692"/>
    </ligand>
</feature>
<dbReference type="EMBL" id="BJVQ01000069">
    <property type="protein sequence ID" value="GEL48264.1"/>
    <property type="molecule type" value="Genomic_DNA"/>
</dbReference>
<dbReference type="NCBIfam" id="NF005883">
    <property type="entry name" value="PRK07845.1"/>
    <property type="match status" value="1"/>
</dbReference>
<evidence type="ECO:0000259" key="7">
    <source>
        <dbReference type="Pfam" id="PF07992"/>
    </source>
</evidence>
<dbReference type="Proteomes" id="UP000564629">
    <property type="component" value="Unassembled WGS sequence"/>
</dbReference>